<dbReference type="PANTHER" id="PTHR43172">
    <property type="entry name" value="ADENYLOSUCCINATE LYASE"/>
    <property type="match status" value="1"/>
</dbReference>
<dbReference type="InterPro" id="IPR020557">
    <property type="entry name" value="Fumarate_lyase_CS"/>
</dbReference>
<evidence type="ECO:0000256" key="1">
    <source>
        <dbReference type="ARBA" id="ARBA00034772"/>
    </source>
</evidence>
<dbReference type="PRINTS" id="PR00149">
    <property type="entry name" value="FUMRATELYASE"/>
</dbReference>
<accession>A0A1C1YW40</accession>
<dbReference type="SUPFAM" id="SSF48557">
    <property type="entry name" value="L-aspartase-like"/>
    <property type="match status" value="1"/>
</dbReference>
<comment type="similarity">
    <text evidence="1">Belongs to the class-II fumarase/aspartase family.</text>
</comment>
<protein>
    <recommendedName>
        <fullName evidence="2">Fumarate lyase N-terminal domain-containing protein</fullName>
    </recommendedName>
</protein>
<reference evidence="3 4" key="1">
    <citation type="submission" date="2015-12" db="EMBL/GenBank/DDBJ databases">
        <authorList>
            <person name="Shamseldin A."/>
            <person name="Moawad H."/>
            <person name="Abd El-Rahim W.M."/>
            <person name="Sadowsky M.J."/>
        </authorList>
    </citation>
    <scope>NUCLEOTIDE SEQUENCE [LARGE SCALE GENOMIC DNA]</scope>
    <source>
        <strain evidence="3 4">JC234</strain>
    </source>
</reference>
<evidence type="ECO:0000313" key="4">
    <source>
        <dbReference type="Proteomes" id="UP000094795"/>
    </source>
</evidence>
<dbReference type="OrthoDB" id="9768878at2"/>
<dbReference type="InterPro" id="IPR022761">
    <property type="entry name" value="Fumarate_lyase_N"/>
</dbReference>
<dbReference type="AlphaFoldDB" id="A0A1C1YW40"/>
<gene>
    <name evidence="3" type="ORF">AWJ14_02200</name>
</gene>
<comment type="caution">
    <text evidence="3">The sequence shown here is derived from an EMBL/GenBank/DDBJ whole genome shotgun (WGS) entry which is preliminary data.</text>
</comment>
<dbReference type="Proteomes" id="UP000094795">
    <property type="component" value="Unassembled WGS sequence"/>
</dbReference>
<dbReference type="GO" id="GO:0016829">
    <property type="term" value="F:lyase activity"/>
    <property type="evidence" value="ECO:0007669"/>
    <property type="project" value="UniProtKB-ARBA"/>
</dbReference>
<organism evidence="3 4">
    <name type="scientific">Hoeflea olei</name>
    <dbReference type="NCBI Taxonomy" id="1480615"/>
    <lineage>
        <taxon>Bacteria</taxon>
        <taxon>Pseudomonadati</taxon>
        <taxon>Pseudomonadota</taxon>
        <taxon>Alphaproteobacteria</taxon>
        <taxon>Hyphomicrobiales</taxon>
        <taxon>Rhizobiaceae</taxon>
        <taxon>Hoeflea</taxon>
    </lineage>
</organism>
<proteinExistence type="inferred from homology"/>
<dbReference type="Pfam" id="PF00206">
    <property type="entry name" value="Lyase_1"/>
    <property type="match status" value="1"/>
</dbReference>
<evidence type="ECO:0000259" key="2">
    <source>
        <dbReference type="Pfam" id="PF00206"/>
    </source>
</evidence>
<dbReference type="STRING" id="1480615.AWJ14_02200"/>
<sequence>METGGQGWMSDLSGDREIAGLFSHAALFASFARFEQALLKGLAQAHLIQPDDAAALIEQIAAFEPDPASIAEATLRDGVPAPDYVRQLRARVTGPGSDLLHHGATSQDLVDTAMIEALGKAGTILSRRLDGVIAALDTLAARDGAHTLEAVTRMQPALAFTASDRIGAWQRPLEDLRARQTRLREQNRILQFGGAVGDLKALGEAATLVAETLARTLDLRWPGHSWHTARAPMIAYATWLSELTGALGKIGQDVAMMALRGEPDIRLSGGGGSSAMPHKQNPVAAERLVTLARFNATLVAGMHQSAVHEMERSGAAWMLEWMILPQMCEAAGASLGGAAALLRSIERIGEPGGG</sequence>
<dbReference type="InterPro" id="IPR008948">
    <property type="entry name" value="L-Aspartase-like"/>
</dbReference>
<evidence type="ECO:0000313" key="3">
    <source>
        <dbReference type="EMBL" id="OCW57649.1"/>
    </source>
</evidence>
<feature type="domain" description="Fumarate lyase N-terminal" evidence="2">
    <location>
        <begin position="97"/>
        <end position="290"/>
    </location>
</feature>
<keyword evidence="4" id="KW-1185">Reference proteome</keyword>
<dbReference type="Gene3D" id="1.20.200.10">
    <property type="entry name" value="Fumarase/aspartase (Central domain)"/>
    <property type="match status" value="1"/>
</dbReference>
<name>A0A1C1YW40_9HYPH</name>
<dbReference type="NCBIfam" id="NF004631">
    <property type="entry name" value="PRK05975.1"/>
    <property type="match status" value="1"/>
</dbReference>
<dbReference type="PROSITE" id="PS00163">
    <property type="entry name" value="FUMARATE_LYASES"/>
    <property type="match status" value="1"/>
</dbReference>
<dbReference type="PANTHER" id="PTHR43172:SF2">
    <property type="entry name" value="ADENYLOSUCCINATE LYASE C-TERMINAL DOMAIN-CONTAINING PROTEIN"/>
    <property type="match status" value="1"/>
</dbReference>
<dbReference type="InterPro" id="IPR000362">
    <property type="entry name" value="Fumarate_lyase_fam"/>
</dbReference>
<dbReference type="EMBL" id="LQZT01000012">
    <property type="protein sequence ID" value="OCW57649.1"/>
    <property type="molecule type" value="Genomic_DNA"/>
</dbReference>